<feature type="domain" description="PLAT" evidence="3">
    <location>
        <begin position="351"/>
        <end position="466"/>
    </location>
</feature>
<organism evidence="4">
    <name type="scientific">Tetraodon nigroviridis</name>
    <name type="common">Spotted green pufferfish</name>
    <name type="synonym">Chelonodon nigroviridis</name>
    <dbReference type="NCBI Taxonomy" id="99883"/>
    <lineage>
        <taxon>Eukaryota</taxon>
        <taxon>Metazoa</taxon>
        <taxon>Chordata</taxon>
        <taxon>Craniata</taxon>
        <taxon>Vertebrata</taxon>
        <taxon>Euteleostomi</taxon>
        <taxon>Actinopterygii</taxon>
        <taxon>Neopterygii</taxon>
        <taxon>Teleostei</taxon>
        <taxon>Neoteleostei</taxon>
        <taxon>Acanthomorphata</taxon>
        <taxon>Eupercaria</taxon>
        <taxon>Tetraodontiformes</taxon>
        <taxon>Tetradontoidea</taxon>
        <taxon>Tetraodontidae</taxon>
        <taxon>Tetraodon</taxon>
    </lineage>
</organism>
<evidence type="ECO:0000313" key="4">
    <source>
        <dbReference type="EMBL" id="CAG09587.1"/>
    </source>
</evidence>
<feature type="region of interest" description="Disordered" evidence="2">
    <location>
        <begin position="1"/>
        <end position="189"/>
    </location>
</feature>
<feature type="compositionally biased region" description="Low complexity" evidence="2">
    <location>
        <begin position="96"/>
        <end position="106"/>
    </location>
</feature>
<feature type="domain" description="PLAT" evidence="3">
    <location>
        <begin position="1569"/>
        <end position="1687"/>
    </location>
</feature>
<feature type="domain" description="PLAT" evidence="3">
    <location>
        <begin position="475"/>
        <end position="591"/>
    </location>
</feature>
<feature type="compositionally biased region" description="Basic residues" evidence="2">
    <location>
        <begin position="163"/>
        <end position="172"/>
    </location>
</feature>
<feature type="domain" description="PLAT" evidence="3">
    <location>
        <begin position="1406"/>
        <end position="1550"/>
    </location>
</feature>
<name>Q4RPU5_TETNG</name>
<feature type="compositionally biased region" description="Basic and acidic residues" evidence="2">
    <location>
        <begin position="173"/>
        <end position="184"/>
    </location>
</feature>
<dbReference type="SMART" id="SM00308">
    <property type="entry name" value="LH2"/>
    <property type="match status" value="8"/>
</dbReference>
<dbReference type="OrthoDB" id="5322100at2759"/>
<evidence type="ECO:0000256" key="1">
    <source>
        <dbReference type="PROSITE-ProRule" id="PRU00152"/>
    </source>
</evidence>
<reference evidence="4" key="1">
    <citation type="journal article" date="2004" name="Nature">
        <title>Genome duplication in the teleost fish Tetraodon nigroviridis reveals the early vertebrate proto-karyotype.</title>
        <authorList>
            <person name="Jaillon O."/>
            <person name="Aury J.-M."/>
            <person name="Brunet F."/>
            <person name="Petit J.-L."/>
            <person name="Stange-Thomann N."/>
            <person name="Mauceli E."/>
            <person name="Bouneau L."/>
            <person name="Fischer C."/>
            <person name="Ozouf-Costaz C."/>
            <person name="Bernot A."/>
            <person name="Nicaud S."/>
            <person name="Jaffe D."/>
            <person name="Fisher S."/>
            <person name="Lutfalla G."/>
            <person name="Dossat C."/>
            <person name="Segurens B."/>
            <person name="Dasilva C."/>
            <person name="Salanoubat M."/>
            <person name="Levy M."/>
            <person name="Boudet N."/>
            <person name="Castellano S."/>
            <person name="Anthouard V."/>
            <person name="Jubin C."/>
            <person name="Castelli V."/>
            <person name="Katinka M."/>
            <person name="Vacherie B."/>
            <person name="Biemont C."/>
            <person name="Skalli Z."/>
            <person name="Cattolico L."/>
            <person name="Poulain J."/>
            <person name="De Berardinis V."/>
            <person name="Cruaud C."/>
            <person name="Duprat S."/>
            <person name="Brottier P."/>
            <person name="Coutanceau J.-P."/>
            <person name="Gouzy J."/>
            <person name="Parra G."/>
            <person name="Lardier G."/>
            <person name="Chapple C."/>
            <person name="McKernan K.J."/>
            <person name="McEwan P."/>
            <person name="Bosak S."/>
            <person name="Kellis M."/>
            <person name="Volff J.-N."/>
            <person name="Guigo R."/>
            <person name="Zody M.C."/>
            <person name="Mesirov J."/>
            <person name="Lindblad-Toh K."/>
            <person name="Birren B."/>
            <person name="Nusbaum C."/>
            <person name="Kahn D."/>
            <person name="Robinson-Rechavi M."/>
            <person name="Laudet V."/>
            <person name="Schachter V."/>
            <person name="Quetier F."/>
            <person name="Saurin W."/>
            <person name="Scarpelli C."/>
            <person name="Wincker P."/>
            <person name="Lander E.S."/>
            <person name="Weissenbach J."/>
            <person name="Roest Crollius H."/>
        </authorList>
    </citation>
    <scope>NUCLEOTIDE SEQUENCE [LARGE SCALE GENOMIC DNA]</scope>
</reference>
<feature type="domain" description="PLAT" evidence="3">
    <location>
        <begin position="829"/>
        <end position="948"/>
    </location>
</feature>
<proteinExistence type="predicted"/>
<feature type="domain" description="PLAT" evidence="3">
    <location>
        <begin position="698"/>
        <end position="818"/>
    </location>
</feature>
<feature type="compositionally biased region" description="Basic residues" evidence="2">
    <location>
        <begin position="70"/>
        <end position="86"/>
    </location>
</feature>
<reference evidence="4" key="2">
    <citation type="submission" date="2004-02" db="EMBL/GenBank/DDBJ databases">
        <authorList>
            <consortium name="Genoscope"/>
            <consortium name="Whitehead Institute Centre for Genome Research"/>
        </authorList>
    </citation>
    <scope>NUCLEOTIDE SEQUENCE</scope>
</reference>
<dbReference type="InterPro" id="IPR052970">
    <property type="entry name" value="Inner_ear_hair_cell_LOXHD"/>
</dbReference>
<feature type="compositionally biased region" description="Basic and acidic residues" evidence="2">
    <location>
        <begin position="120"/>
        <end position="147"/>
    </location>
</feature>
<dbReference type="InterPro" id="IPR001024">
    <property type="entry name" value="PLAT/LH2_dom"/>
</dbReference>
<dbReference type="KEGG" id="tng:GSTEN00030931G001"/>
<dbReference type="PROSITE" id="PS50095">
    <property type="entry name" value="PLAT"/>
    <property type="match status" value="9"/>
</dbReference>
<gene>
    <name evidence="4" type="ORF">GSTENG00030931001</name>
</gene>
<feature type="domain" description="PLAT" evidence="3">
    <location>
        <begin position="222"/>
        <end position="339"/>
    </location>
</feature>
<dbReference type="PANTHER" id="PTHR45901">
    <property type="entry name" value="PROTEIN CBG12474"/>
    <property type="match status" value="1"/>
</dbReference>
<accession>Q4RPU5</accession>
<dbReference type="InterPro" id="IPR036392">
    <property type="entry name" value="PLAT/LH2_dom_sf"/>
</dbReference>
<feature type="compositionally biased region" description="Acidic residues" evidence="2">
    <location>
        <begin position="13"/>
        <end position="25"/>
    </location>
</feature>
<dbReference type="SUPFAM" id="SSF49723">
    <property type="entry name" value="Lipase/lipooxygenase domain (PLAT/LH2 domain)"/>
    <property type="match status" value="12"/>
</dbReference>
<evidence type="ECO:0000256" key="2">
    <source>
        <dbReference type="SAM" id="MobiDB-lite"/>
    </source>
</evidence>
<protein>
    <submittedName>
        <fullName evidence="4">(spotted green pufferfish) hypothetical protein</fullName>
    </submittedName>
</protein>
<dbReference type="Pfam" id="PF01477">
    <property type="entry name" value="PLAT"/>
    <property type="match status" value="11"/>
</dbReference>
<comment type="caution">
    <text evidence="1">Lacks conserved residue(s) required for the propagation of feature annotation.</text>
</comment>
<feature type="domain" description="PLAT" evidence="3">
    <location>
        <begin position="1252"/>
        <end position="1377"/>
    </location>
</feature>
<sequence length="1705" mass="191921">MPAGKKKTRPSAEEETKDVDDEDSEGQGAKTKKKSKKAGESKHAKRVKKTPKFSDEEGYNSDTSALAVRSARKKREKKEISKKKKAKGESEDELNSETTDSENNNNGSKRGEKISGVIEKPPKSKDKMGSKDKKSKGEDKKSKKESEKEDEDQTAGDEEEGKKKKKDKKKKGSEKGDSDEDNKKTKGKKKKVENYVEIYENELLTYEPEKVENYEDEYHKKKVYEVVTITGDERGAGTDANVFITLFGEYGITPKVHLASKSRTAFERAKTDVFRVRTHNVGPLKKIRIEHDNTGMNASWFLDRVVVTDVIRPHLRFYFACNNWLSKVEGEGLYVRDLLGTMDPMETPKYNKYVISVFTADIKSSGTDADVFINIFGEFGDTGERHLDNKKNNFEKGTEDKFTIEAPNLGKVRKVTIGHNNKGSSAGWFVDKVILDDLGNKMVYEFPINRWFAVDEDDGKIQRDILVGGSQPTGIVYNVQIVTGNIRGAGTNSNIHVVMHGSKGVRNSGKVFLAGGKFERGLTDIFTIEIAALLSPLSRVTIGHNNDGVSAGWYCEKVVVYCPFTGIEQTFPCGKWLDEKEGDGLIERELYEMVSLRQKRQKKHPWSLWIWTSDLPNAGTDAEVYFQVYGEKGKSDELILDNKTDNFEQGQATLMKTLTKEKYTFPCERWLDTNEDDNEVVRELPACGELVPEPLPLIKYRVTVCTGMVSGSGTDASVFLCLIGNQGDTGDRWLVNCKNNVNKFEKGNMDEFIIEAVAIGQILRVRIGHDGKGGGCGWFLNKVVVREEGQAEAHAVEFPCNRWLDRSEDDGQIVRELLPFSDGQRLYNVNYHIAVKTGNISGGSSDSNVFVKLYGEKGDTSKMMLLVSDNNLGNYFEKGRVDIFTVETSDIGQLSRLMIGHTNAGMHAGWFLDSVQIMVPVHGKHYMFPCHRWLDKDEADGKTQVEIYPSEILDVEQFINYEVTVVTGDVTFAGTNAKVFVQIYGDKGKTEVITIESRSNNYERDSTEIFKDEEEVGGEEMREVVVTYSFPCSRWLANGEDDDELVVELLPEDADELQVNTYEVCVFTGDMLGAGADANVFINIYGENGDTGERYLSNSDNINKFERGQEDVFTVTAVDLGPLKKLRIRHDNSHSHSSWYLDRVEIVDTKDDTTYYFPCNRWLAVDEDDGQIARELVPVDEAFMKKDEDEEGTSTTLGLEQKCNDDSKPSRILACKNYKNKFEQGMINEFIVEAVDLGDLEKIRIGHDNAVVPYEIKIYTSDVFGAGTDADVFIVLYGQKGACTQQKHLCVNKRERRLCFERGAVNMFIVELEDIGDVIEKIRIGHNNSGSNPGWHLDRVEIRRKLRKGKGSETTIFPCERWLAKSEDDGETVRELVPSDIITEKLLRDGKLKQTETEVEDALEIHMYKVSVRTGDMFGAGTDASVFLTVYGDLGDTGERKLAKSENNKNKFERGQVFKKRSIMPAGPSVCQTESLPFFQPQVDRFTVEAVDLGQVFKIHVRHDNSLMGADWYLDQVEVLDMETEEVYMFLCERWLSTKKEDKRVDRTFYVKVCFTLVTPEGDSFVSVIPYHFTLSTGVDRDASTTARAYIIIIGPNDVETDRLWLDLPGAKKGFLTGAMDHFVCYAADVGEIKRVELGHNGITPESCWLVDELSVAVPTKGIKYIFPCKCWLAKDRGDGLAARLFNVLDASTININRKVSLLLI</sequence>
<dbReference type="Gene3D" id="2.40.180.10">
    <property type="entry name" value="Catalase core domain"/>
    <property type="match status" value="9"/>
</dbReference>
<feature type="compositionally biased region" description="Acidic residues" evidence="2">
    <location>
        <begin position="148"/>
        <end position="159"/>
    </location>
</feature>
<dbReference type="EMBL" id="CAAE01015007">
    <property type="protein sequence ID" value="CAG09587.1"/>
    <property type="molecule type" value="Genomic_DNA"/>
</dbReference>
<evidence type="ECO:0000259" key="3">
    <source>
        <dbReference type="PROSITE" id="PS50095"/>
    </source>
</evidence>
<dbReference type="PANTHER" id="PTHR45901:SF3">
    <property type="entry name" value="LIPOXYGENASE HOMOLOGY DOMAIN-CONTAINING PROTEIN 1"/>
    <property type="match status" value="1"/>
</dbReference>
<comment type="caution">
    <text evidence="4">The sequence shown here is derived from an EMBL/GenBank/DDBJ whole genome shotgun (WGS) entry which is preliminary data.</text>
</comment>
<dbReference type="Gene3D" id="2.60.60.20">
    <property type="entry name" value="PLAT/LH2 domain"/>
    <property type="match status" value="4"/>
</dbReference>
<feature type="domain" description="PLAT" evidence="3">
    <location>
        <begin position="1060"/>
        <end position="1177"/>
    </location>
</feature>
<dbReference type="CDD" id="cd01756">
    <property type="entry name" value="PLAT_repeat"/>
    <property type="match status" value="8"/>
</dbReference>